<dbReference type="GO" id="GO:0005886">
    <property type="term" value="C:plasma membrane"/>
    <property type="evidence" value="ECO:0007669"/>
    <property type="project" value="UniProtKB-SubCell"/>
</dbReference>
<dbReference type="PROSITE" id="PS50928">
    <property type="entry name" value="ABC_TM1"/>
    <property type="match status" value="1"/>
</dbReference>
<feature type="transmembrane region" description="Helical" evidence="6">
    <location>
        <begin position="128"/>
        <end position="148"/>
    </location>
</feature>
<evidence type="ECO:0000256" key="1">
    <source>
        <dbReference type="ARBA" id="ARBA00004141"/>
    </source>
</evidence>
<dbReference type="InterPro" id="IPR051204">
    <property type="entry name" value="ABC_transp_perm/SBD"/>
</dbReference>
<feature type="transmembrane region" description="Helical" evidence="6">
    <location>
        <begin position="179"/>
        <end position="200"/>
    </location>
</feature>
<accession>A0A2T0ZX35</accession>
<evidence type="ECO:0000259" key="7">
    <source>
        <dbReference type="PROSITE" id="PS50928"/>
    </source>
</evidence>
<comment type="subcellular location">
    <subcellularLocation>
        <location evidence="6">Cell membrane</location>
        <topology evidence="6">Multi-pass membrane protein</topology>
    </subcellularLocation>
    <subcellularLocation>
        <location evidence="1">Membrane</location>
        <topology evidence="1">Multi-pass membrane protein</topology>
    </subcellularLocation>
</comment>
<evidence type="ECO:0000256" key="2">
    <source>
        <dbReference type="ARBA" id="ARBA00022448"/>
    </source>
</evidence>
<dbReference type="SUPFAM" id="SSF161098">
    <property type="entry name" value="MetI-like"/>
    <property type="match status" value="1"/>
</dbReference>
<feature type="transmembrane region" description="Helical" evidence="6">
    <location>
        <begin position="206"/>
        <end position="224"/>
    </location>
</feature>
<name>A0A2T0ZX35_9ACTN</name>
<proteinExistence type="inferred from homology"/>
<dbReference type="OrthoDB" id="9801163at2"/>
<dbReference type="RefSeq" id="WP_106349841.1">
    <property type="nucleotide sequence ID" value="NZ_PVUE01000013.1"/>
</dbReference>
<dbReference type="Gene3D" id="1.10.3720.10">
    <property type="entry name" value="MetI-like"/>
    <property type="match status" value="1"/>
</dbReference>
<evidence type="ECO:0000256" key="4">
    <source>
        <dbReference type="ARBA" id="ARBA00022989"/>
    </source>
</evidence>
<evidence type="ECO:0000313" key="8">
    <source>
        <dbReference type="EMBL" id="PRZ40910.1"/>
    </source>
</evidence>
<feature type="transmembrane region" description="Helical" evidence="6">
    <location>
        <begin position="231"/>
        <end position="255"/>
    </location>
</feature>
<keyword evidence="3 6" id="KW-0812">Transmembrane</keyword>
<evidence type="ECO:0000256" key="5">
    <source>
        <dbReference type="ARBA" id="ARBA00023136"/>
    </source>
</evidence>
<reference evidence="8 9" key="1">
    <citation type="submission" date="2018-03" db="EMBL/GenBank/DDBJ databases">
        <title>Genomic Encyclopedia of Archaeal and Bacterial Type Strains, Phase II (KMG-II): from individual species to whole genera.</title>
        <authorList>
            <person name="Goeker M."/>
        </authorList>
    </citation>
    <scope>NUCLEOTIDE SEQUENCE [LARGE SCALE GENOMIC DNA]</scope>
    <source>
        <strain evidence="8 9">DSM 100065</strain>
    </source>
</reference>
<protein>
    <submittedName>
        <fullName evidence="8">Osmoprotectant transport system permease protein</fullName>
    </submittedName>
</protein>
<comment type="caution">
    <text evidence="8">The sequence shown here is derived from an EMBL/GenBank/DDBJ whole genome shotgun (WGS) entry which is preliminary data.</text>
</comment>
<dbReference type="CDD" id="cd06261">
    <property type="entry name" value="TM_PBP2"/>
    <property type="match status" value="1"/>
</dbReference>
<sequence>MSLTTDSQTDTVDPRATTAPHEGKRTLASYLLMPIFLVVVLVVLYLYIKSQDLDTIEARSLNAKTISTAVLQHIGLTAVSTVFVLIIAIPLGVVLTRQWTRSFRGALITIANIGQATPTIGLLALMSVVWYMIGFKAAIIALVAYAVLPVLRNTMVGIEQVDKTVLEAGRGMGMSRGGVLARLELPLAVPVILAGVRTALVVNVGTATLAAYIGAGGLGKIIVAGLSTNRILVTITGAALTAVLALLIDYLAGIVEDVLRPKGL</sequence>
<dbReference type="EMBL" id="PVUE01000013">
    <property type="protein sequence ID" value="PRZ40910.1"/>
    <property type="molecule type" value="Genomic_DNA"/>
</dbReference>
<evidence type="ECO:0000313" key="9">
    <source>
        <dbReference type="Proteomes" id="UP000237752"/>
    </source>
</evidence>
<dbReference type="PANTHER" id="PTHR30177:SF4">
    <property type="entry name" value="OSMOPROTECTANT IMPORT PERMEASE PROTEIN OSMW"/>
    <property type="match status" value="1"/>
</dbReference>
<dbReference type="InterPro" id="IPR035906">
    <property type="entry name" value="MetI-like_sf"/>
</dbReference>
<comment type="similarity">
    <text evidence="6">Belongs to the binding-protein-dependent transport system permease family.</text>
</comment>
<evidence type="ECO:0000256" key="6">
    <source>
        <dbReference type="RuleBase" id="RU363032"/>
    </source>
</evidence>
<keyword evidence="4 6" id="KW-1133">Transmembrane helix</keyword>
<dbReference type="FunFam" id="1.10.3720.10:FF:000001">
    <property type="entry name" value="Glycine betaine ABC transporter, permease"/>
    <property type="match status" value="1"/>
</dbReference>
<dbReference type="InterPro" id="IPR000515">
    <property type="entry name" value="MetI-like"/>
</dbReference>
<dbReference type="Proteomes" id="UP000237752">
    <property type="component" value="Unassembled WGS sequence"/>
</dbReference>
<feature type="domain" description="ABC transmembrane type-1" evidence="7">
    <location>
        <begin position="70"/>
        <end position="252"/>
    </location>
</feature>
<dbReference type="GO" id="GO:0055085">
    <property type="term" value="P:transmembrane transport"/>
    <property type="evidence" value="ECO:0007669"/>
    <property type="project" value="InterPro"/>
</dbReference>
<dbReference type="PANTHER" id="PTHR30177">
    <property type="entry name" value="GLYCINE BETAINE/L-PROLINE TRANSPORT SYSTEM PERMEASE PROTEIN PROW"/>
    <property type="match status" value="1"/>
</dbReference>
<keyword evidence="5 6" id="KW-0472">Membrane</keyword>
<dbReference type="AlphaFoldDB" id="A0A2T0ZX35"/>
<keyword evidence="9" id="KW-1185">Reference proteome</keyword>
<dbReference type="Pfam" id="PF00528">
    <property type="entry name" value="BPD_transp_1"/>
    <property type="match status" value="1"/>
</dbReference>
<evidence type="ECO:0000256" key="3">
    <source>
        <dbReference type="ARBA" id="ARBA00022692"/>
    </source>
</evidence>
<feature type="transmembrane region" description="Helical" evidence="6">
    <location>
        <begin position="69"/>
        <end position="95"/>
    </location>
</feature>
<dbReference type="GO" id="GO:0031460">
    <property type="term" value="P:glycine betaine transport"/>
    <property type="evidence" value="ECO:0007669"/>
    <property type="project" value="TreeGrafter"/>
</dbReference>
<feature type="transmembrane region" description="Helical" evidence="6">
    <location>
        <begin position="27"/>
        <end position="48"/>
    </location>
</feature>
<organism evidence="8 9">
    <name type="scientific">Antricoccus suffuscus</name>
    <dbReference type="NCBI Taxonomy" id="1629062"/>
    <lineage>
        <taxon>Bacteria</taxon>
        <taxon>Bacillati</taxon>
        <taxon>Actinomycetota</taxon>
        <taxon>Actinomycetes</taxon>
        <taxon>Geodermatophilales</taxon>
        <taxon>Antricoccaceae</taxon>
        <taxon>Antricoccus</taxon>
    </lineage>
</organism>
<keyword evidence="2 6" id="KW-0813">Transport</keyword>
<gene>
    <name evidence="8" type="ORF">CLV47_11376</name>
</gene>